<dbReference type="GO" id="GO:0120251">
    <property type="term" value="P:hydrocarbon biosynthetic process"/>
    <property type="evidence" value="ECO:0007669"/>
    <property type="project" value="UniProtKB-ARBA"/>
</dbReference>
<dbReference type="GO" id="GO:0010333">
    <property type="term" value="F:terpene synthase activity"/>
    <property type="evidence" value="ECO:0007669"/>
    <property type="project" value="InterPro"/>
</dbReference>
<dbReference type="SUPFAM" id="SSF48239">
    <property type="entry name" value="Terpenoid cyclases/Protein prenyltransferases"/>
    <property type="match status" value="1"/>
</dbReference>
<dbReference type="InterPro" id="IPR044814">
    <property type="entry name" value="Terpene_cyclase_plant_C1"/>
</dbReference>
<keyword evidence="8" id="KW-1185">Reference proteome</keyword>
<dbReference type="InterPro" id="IPR001906">
    <property type="entry name" value="Terpene_synth_N"/>
</dbReference>
<dbReference type="InterPro" id="IPR005630">
    <property type="entry name" value="Terpene_synthase_metal-bd"/>
</dbReference>
<accession>A0A9Q0FHU4</accession>
<dbReference type="GO" id="GO:0000287">
    <property type="term" value="F:magnesium ion binding"/>
    <property type="evidence" value="ECO:0007669"/>
    <property type="project" value="InterPro"/>
</dbReference>
<feature type="domain" description="Terpene synthase N-terminal" evidence="5">
    <location>
        <begin position="28"/>
        <end position="201"/>
    </location>
</feature>
<keyword evidence="2" id="KW-0479">Metal-binding</keyword>
<proteinExistence type="predicted"/>
<dbReference type="Gene3D" id="1.50.10.130">
    <property type="entry name" value="Terpene synthase, N-terminal domain"/>
    <property type="match status" value="1"/>
</dbReference>
<sequence>ILEMTVEANVAGDVSDTHRPLPDFPPTIWGCHFASFSFTELEFESYSRQVELLKEEIHGMLLSATTNPIENIEFINLLCRLGVSYHFEAEIDEQLSHIFHTNEYQDYDDLDTVALFFRILRQHGYKVPCNVFQKFKDDTGGFKRCIANDGKGLLSLYEATYLSVQGEDIMEDALAFTRERLEVLAASQSSPCLAKQIKMALNRRPFHYGVPRLEARHYISLYEEDESSNEVLVKFAKLDFNRVQILHQQELCLLSRWWKDINLVKKLPYARDRIVEIYFWANGIHFEPQYAVSRMLVAKHMMMVSVMDDTYDAYGTFEELQCLTEAIERCDKSDIDNLPADYRRIVYKTWSNLFKETEEEMSKHGRSFSAAYAKEAFIELVKAYHVEAQWSKDRYVPSFEEHLQNGTISSSYGVILATSFIASEVARIKEYQWLRSTPKIVRAGMAIGRLMNDIVGHEEEQKRGDCASSVECYIKEHGVSKKEAVEKIQKICEKSWKDINEEFMKPTVIPWLLLRHVVNLTRVTDAVYWRDDAYTKPLVLKEYIHLLFIQQIPL</sequence>
<evidence type="ECO:0000259" key="6">
    <source>
        <dbReference type="Pfam" id="PF03936"/>
    </source>
</evidence>
<dbReference type="InterPro" id="IPR008949">
    <property type="entry name" value="Isoprenoid_synthase_dom_sf"/>
</dbReference>
<name>A0A9Q0FHU4_9ROSI</name>
<dbReference type="InterPro" id="IPR050148">
    <property type="entry name" value="Terpene_synthase-like"/>
</dbReference>
<evidence type="ECO:0000256" key="1">
    <source>
        <dbReference type="ARBA" id="ARBA00001946"/>
    </source>
</evidence>
<protein>
    <submittedName>
        <fullName evidence="7">Uncharacterized protein</fullName>
    </submittedName>
</protein>
<evidence type="ECO:0000313" key="7">
    <source>
        <dbReference type="EMBL" id="KAJ4830631.1"/>
    </source>
</evidence>
<dbReference type="SFLD" id="SFLDG01019">
    <property type="entry name" value="Terpene_Cyclase_Like_1_C_Termi"/>
    <property type="match status" value="1"/>
</dbReference>
<reference evidence="7" key="2">
    <citation type="journal article" date="2023" name="Plants (Basel)">
        <title>Annotation of the Turnera subulata (Passifloraceae) Draft Genome Reveals the S-Locus Evolved after the Divergence of Turneroideae from Passifloroideae in a Stepwise Manner.</title>
        <authorList>
            <person name="Henning P.M."/>
            <person name="Roalson E.H."/>
            <person name="Mir W."/>
            <person name="McCubbin A.G."/>
            <person name="Shore J.S."/>
        </authorList>
    </citation>
    <scope>NUCLEOTIDE SEQUENCE</scope>
    <source>
        <strain evidence="7">F60SS</strain>
    </source>
</reference>
<evidence type="ECO:0000256" key="3">
    <source>
        <dbReference type="ARBA" id="ARBA00022842"/>
    </source>
</evidence>
<dbReference type="OrthoDB" id="819893at2759"/>
<dbReference type="Proteomes" id="UP001141552">
    <property type="component" value="Unassembled WGS sequence"/>
</dbReference>
<organism evidence="7 8">
    <name type="scientific">Turnera subulata</name>
    <dbReference type="NCBI Taxonomy" id="218843"/>
    <lineage>
        <taxon>Eukaryota</taxon>
        <taxon>Viridiplantae</taxon>
        <taxon>Streptophyta</taxon>
        <taxon>Embryophyta</taxon>
        <taxon>Tracheophyta</taxon>
        <taxon>Spermatophyta</taxon>
        <taxon>Magnoliopsida</taxon>
        <taxon>eudicotyledons</taxon>
        <taxon>Gunneridae</taxon>
        <taxon>Pentapetalae</taxon>
        <taxon>rosids</taxon>
        <taxon>fabids</taxon>
        <taxon>Malpighiales</taxon>
        <taxon>Passifloraceae</taxon>
        <taxon>Turnera</taxon>
    </lineage>
</organism>
<feature type="domain" description="Terpene synthase metal-binding" evidence="6">
    <location>
        <begin position="259"/>
        <end position="498"/>
    </location>
</feature>
<evidence type="ECO:0000256" key="4">
    <source>
        <dbReference type="ARBA" id="ARBA00023239"/>
    </source>
</evidence>
<dbReference type="InterPro" id="IPR036965">
    <property type="entry name" value="Terpene_synth_N_sf"/>
</dbReference>
<dbReference type="AlphaFoldDB" id="A0A9Q0FHU4"/>
<dbReference type="Gene3D" id="1.10.600.10">
    <property type="entry name" value="Farnesyl Diphosphate Synthase"/>
    <property type="match status" value="1"/>
</dbReference>
<dbReference type="FunFam" id="1.10.600.10:FF:000007">
    <property type="entry name" value="Isoprene synthase, chloroplastic"/>
    <property type="match status" value="1"/>
</dbReference>
<dbReference type="GO" id="GO:0016102">
    <property type="term" value="P:diterpenoid biosynthetic process"/>
    <property type="evidence" value="ECO:0007669"/>
    <property type="project" value="InterPro"/>
</dbReference>
<dbReference type="CDD" id="cd00684">
    <property type="entry name" value="Terpene_cyclase_plant_C1"/>
    <property type="match status" value="1"/>
</dbReference>
<keyword evidence="4" id="KW-0456">Lyase</keyword>
<dbReference type="FunFam" id="1.50.10.130:FF:000001">
    <property type="entry name" value="Isoprene synthase, chloroplastic"/>
    <property type="match status" value="1"/>
</dbReference>
<feature type="non-terminal residue" evidence="7">
    <location>
        <position position="1"/>
    </location>
</feature>
<dbReference type="Pfam" id="PF03936">
    <property type="entry name" value="Terpene_synth_C"/>
    <property type="match status" value="1"/>
</dbReference>
<dbReference type="PANTHER" id="PTHR31225">
    <property type="entry name" value="OS04G0344100 PROTEIN-RELATED"/>
    <property type="match status" value="1"/>
</dbReference>
<evidence type="ECO:0000259" key="5">
    <source>
        <dbReference type="Pfam" id="PF01397"/>
    </source>
</evidence>
<dbReference type="EMBL" id="JAKUCV010005579">
    <property type="protein sequence ID" value="KAJ4830631.1"/>
    <property type="molecule type" value="Genomic_DNA"/>
</dbReference>
<dbReference type="SUPFAM" id="SSF48576">
    <property type="entry name" value="Terpenoid synthases"/>
    <property type="match status" value="1"/>
</dbReference>
<dbReference type="InterPro" id="IPR034741">
    <property type="entry name" value="Terpene_cyclase-like_1_C"/>
</dbReference>
<dbReference type="InterPro" id="IPR008930">
    <property type="entry name" value="Terpenoid_cyclase/PrenylTrfase"/>
</dbReference>
<comment type="caution">
    <text evidence="7">The sequence shown here is derived from an EMBL/GenBank/DDBJ whole genome shotgun (WGS) entry which is preliminary data.</text>
</comment>
<dbReference type="SFLD" id="SFLDS00005">
    <property type="entry name" value="Isoprenoid_Synthase_Type_I"/>
    <property type="match status" value="1"/>
</dbReference>
<evidence type="ECO:0000256" key="2">
    <source>
        <dbReference type="ARBA" id="ARBA00022723"/>
    </source>
</evidence>
<keyword evidence="3" id="KW-0460">Magnesium</keyword>
<gene>
    <name evidence="7" type="ORF">Tsubulata_036741</name>
</gene>
<evidence type="ECO:0000313" key="8">
    <source>
        <dbReference type="Proteomes" id="UP001141552"/>
    </source>
</evidence>
<dbReference type="PANTHER" id="PTHR31225:SF93">
    <property type="entry name" value="ALPHA-HUMULENE_(-)-(E)-BETA-CARYOPHYLLENE SYNTHASE"/>
    <property type="match status" value="1"/>
</dbReference>
<comment type="cofactor">
    <cofactor evidence="1">
        <name>Mg(2+)</name>
        <dbReference type="ChEBI" id="CHEBI:18420"/>
    </cofactor>
</comment>
<dbReference type="Pfam" id="PF01397">
    <property type="entry name" value="Terpene_synth"/>
    <property type="match status" value="1"/>
</dbReference>
<reference evidence="7" key="1">
    <citation type="submission" date="2022-02" db="EMBL/GenBank/DDBJ databases">
        <authorList>
            <person name="Henning P.M."/>
            <person name="McCubbin A.G."/>
            <person name="Shore J.S."/>
        </authorList>
    </citation>
    <scope>NUCLEOTIDE SEQUENCE</scope>
    <source>
        <strain evidence="7">F60SS</strain>
        <tissue evidence="7">Leaves</tissue>
    </source>
</reference>